<dbReference type="EMBL" id="CP108135">
    <property type="protein sequence ID" value="WTP69322.1"/>
    <property type="molecule type" value="Genomic_DNA"/>
</dbReference>
<accession>A0ABZ1KFL4</accession>
<proteinExistence type="predicted"/>
<keyword evidence="3" id="KW-1185">Reference proteome</keyword>
<protein>
    <recommendedName>
        <fullName evidence="4">Helix-turn-helix domain-containing protein</fullName>
    </recommendedName>
</protein>
<gene>
    <name evidence="2" type="ORF">OG560_29440</name>
</gene>
<evidence type="ECO:0000313" key="3">
    <source>
        <dbReference type="Proteomes" id="UP001622496"/>
    </source>
</evidence>
<organism evidence="2 3">
    <name type="scientific">[Kitasatospora] papulosa</name>
    <dbReference type="NCBI Taxonomy" id="1464011"/>
    <lineage>
        <taxon>Bacteria</taxon>
        <taxon>Bacillati</taxon>
        <taxon>Actinomycetota</taxon>
        <taxon>Actinomycetes</taxon>
        <taxon>Kitasatosporales</taxon>
        <taxon>Streptomycetaceae</taxon>
        <taxon>Streptomyces</taxon>
    </lineage>
</organism>
<sequence>MTRNNLALAPTEGATEESSEGLSSETTALPPVVDAVLIVRLAEAIEALAARAKILDPELQVLTPAEAGQALGKTENWVKEAIQDRRIPFTYVGKSPRLLPRHIRWVLDSGELLPQPQAA</sequence>
<evidence type="ECO:0008006" key="4">
    <source>
        <dbReference type="Google" id="ProtNLM"/>
    </source>
</evidence>
<name>A0ABZ1KFL4_9ACTN</name>
<evidence type="ECO:0000313" key="2">
    <source>
        <dbReference type="EMBL" id="WTP69322.1"/>
    </source>
</evidence>
<evidence type="ECO:0000256" key="1">
    <source>
        <dbReference type="SAM" id="MobiDB-lite"/>
    </source>
</evidence>
<reference evidence="2 3" key="1">
    <citation type="submission" date="2022-10" db="EMBL/GenBank/DDBJ databases">
        <title>The complete genomes of actinobacterial strains from the NBC collection.</title>
        <authorList>
            <person name="Joergensen T.S."/>
            <person name="Alvarez Arevalo M."/>
            <person name="Sterndorff E.B."/>
            <person name="Faurdal D."/>
            <person name="Vuksanovic O."/>
            <person name="Mourched A.-S."/>
            <person name="Charusanti P."/>
            <person name="Shaw S."/>
            <person name="Blin K."/>
            <person name="Weber T."/>
        </authorList>
    </citation>
    <scope>NUCLEOTIDE SEQUENCE [LARGE SCALE GENOMIC DNA]</scope>
    <source>
        <strain evidence="2 3">NBC_00185</strain>
    </source>
</reference>
<feature type="region of interest" description="Disordered" evidence="1">
    <location>
        <begin position="1"/>
        <end position="26"/>
    </location>
</feature>
<dbReference type="Proteomes" id="UP001622496">
    <property type="component" value="Chromosome"/>
</dbReference>
<dbReference type="RefSeq" id="WP_365773781.1">
    <property type="nucleotide sequence ID" value="NZ_CP108135.1"/>
</dbReference>